<dbReference type="AlphaFoldDB" id="A0A4R1KYK6"/>
<dbReference type="GO" id="GO:0033592">
    <property type="term" value="F:RNA strand annealing activity"/>
    <property type="evidence" value="ECO:0007669"/>
    <property type="project" value="UniProtKB-UniRule"/>
</dbReference>
<evidence type="ECO:0000313" key="8">
    <source>
        <dbReference type="EMBL" id="TCK70524.1"/>
    </source>
</evidence>
<organism evidence="8 9">
    <name type="scientific">Lonepinella koalarum</name>
    <dbReference type="NCBI Taxonomy" id="53417"/>
    <lineage>
        <taxon>Bacteria</taxon>
        <taxon>Pseudomonadati</taxon>
        <taxon>Pseudomonadota</taxon>
        <taxon>Gammaproteobacteria</taxon>
        <taxon>Pasteurellales</taxon>
        <taxon>Pasteurellaceae</taxon>
        <taxon>Lonepinella</taxon>
    </lineage>
</organism>
<comment type="caution">
    <text evidence="8">The sequence shown here is derived from an EMBL/GenBank/DDBJ whole genome shotgun (WGS) entry which is preliminary data.</text>
</comment>
<dbReference type="Gene3D" id="1.10.1710.10">
    <property type="entry name" value="ProQ/FinO domain"/>
    <property type="match status" value="1"/>
</dbReference>
<dbReference type="GO" id="GO:0034057">
    <property type="term" value="F:RNA strand-exchange activity"/>
    <property type="evidence" value="ECO:0007669"/>
    <property type="project" value="UniProtKB-UniRule"/>
</dbReference>
<gene>
    <name evidence="4" type="primary">proQ</name>
    <name evidence="8" type="ORF">EV692_0802</name>
</gene>
<dbReference type="InterPro" id="IPR035236">
    <property type="entry name" value="ProQ_C"/>
</dbReference>
<keyword evidence="9" id="KW-1185">Reference proteome</keyword>
<evidence type="ECO:0000256" key="1">
    <source>
        <dbReference type="ARBA" id="ARBA00022490"/>
    </source>
</evidence>
<evidence type="ECO:0000256" key="6">
    <source>
        <dbReference type="SAM" id="MobiDB-lite"/>
    </source>
</evidence>
<comment type="function">
    <text evidence="4">RNA chaperone with significant RNA binding, RNA strand exchange and RNA duplexing activities.</text>
</comment>
<accession>A0A4R1KYK6</accession>
<evidence type="ECO:0000259" key="7">
    <source>
        <dbReference type="SMART" id="SM00945"/>
    </source>
</evidence>
<feature type="coiled-coil region" evidence="5">
    <location>
        <begin position="122"/>
        <end position="149"/>
    </location>
</feature>
<dbReference type="InterPro" id="IPR036442">
    <property type="entry name" value="ProQ/FinO_sf"/>
</dbReference>
<dbReference type="PANTHER" id="PTHR38106:SF1">
    <property type="entry name" value="RNA CHAPERONE PROQ"/>
    <property type="match status" value="1"/>
</dbReference>
<evidence type="ECO:0000256" key="4">
    <source>
        <dbReference type="HAMAP-Rule" id="MF_00749"/>
    </source>
</evidence>
<evidence type="ECO:0000256" key="2">
    <source>
        <dbReference type="ARBA" id="ARBA00022884"/>
    </source>
</evidence>
<evidence type="ECO:0000256" key="3">
    <source>
        <dbReference type="ARBA" id="ARBA00023186"/>
    </source>
</evidence>
<evidence type="ECO:0000313" key="9">
    <source>
        <dbReference type="Proteomes" id="UP000295496"/>
    </source>
</evidence>
<dbReference type="PANTHER" id="PTHR38106">
    <property type="entry name" value="RNA CHAPERONE PROQ"/>
    <property type="match status" value="1"/>
</dbReference>
<feature type="compositionally biased region" description="Low complexity" evidence="6">
    <location>
        <begin position="158"/>
        <end position="167"/>
    </location>
</feature>
<evidence type="ECO:0000256" key="5">
    <source>
        <dbReference type="SAM" id="Coils"/>
    </source>
</evidence>
<dbReference type="EMBL" id="SMGJ01000002">
    <property type="protein sequence ID" value="TCK70524.1"/>
    <property type="molecule type" value="Genomic_DNA"/>
</dbReference>
<dbReference type="GO" id="GO:0005829">
    <property type="term" value="C:cytosol"/>
    <property type="evidence" value="ECO:0007669"/>
    <property type="project" value="TreeGrafter"/>
</dbReference>
<dbReference type="Pfam" id="PF17516">
    <property type="entry name" value="ProQ_C"/>
    <property type="match status" value="1"/>
</dbReference>
<dbReference type="NCBIfam" id="NF003434">
    <property type="entry name" value="PRK04950.1"/>
    <property type="match status" value="1"/>
</dbReference>
<dbReference type="Proteomes" id="UP000295496">
    <property type="component" value="Unassembled WGS sequence"/>
</dbReference>
<comment type="similarity">
    <text evidence="4">Belongs to the ProQ family.</text>
</comment>
<sequence>MTTEQTTDVQQFVEINTEQVKQQDNNVSADVTKRSNKEIIAYLAEKFPLCFSVEGEAKPLKIGVFQDLAEALADDENVSKTQLRHALRQYTSNWRYLHGCRLGAERVDLQGNPAGVLEQQHAEHAQQQLAEAKAKLAEKRAAEKVAAKEKMKKRAVRKPQQNKPNNKLNKKPVTLRQHEAKAPLRAVSLDSLQQGSQVKVKVGDRAKNAVILEIVKGAARVQLDNGLVMNVTAERLFA</sequence>
<protein>
    <recommendedName>
        <fullName evidence="4">RNA chaperone ProQ</fullName>
    </recommendedName>
</protein>
<dbReference type="SUPFAM" id="SSF48657">
    <property type="entry name" value="FinO-like"/>
    <property type="match status" value="1"/>
</dbReference>
<keyword evidence="1 4" id="KW-0963">Cytoplasm</keyword>
<feature type="region of interest" description="Disordered" evidence="6">
    <location>
        <begin position="149"/>
        <end position="174"/>
    </location>
</feature>
<dbReference type="SMART" id="SM00945">
    <property type="entry name" value="ProQ"/>
    <property type="match status" value="1"/>
</dbReference>
<dbReference type="HAMAP" id="MF_00749">
    <property type="entry name" value="ProQ"/>
    <property type="match status" value="1"/>
</dbReference>
<dbReference type="Pfam" id="PF04352">
    <property type="entry name" value="ProQ"/>
    <property type="match status" value="1"/>
</dbReference>
<keyword evidence="2 4" id="KW-0694">RNA-binding</keyword>
<reference evidence="8 9" key="1">
    <citation type="submission" date="2019-03" db="EMBL/GenBank/DDBJ databases">
        <title>Genomic Encyclopedia of Type Strains, Phase IV (KMG-IV): sequencing the most valuable type-strain genomes for metagenomic binning, comparative biology and taxonomic classification.</title>
        <authorList>
            <person name="Goeker M."/>
        </authorList>
    </citation>
    <scope>NUCLEOTIDE SEQUENCE [LARGE SCALE GENOMIC DNA]</scope>
    <source>
        <strain evidence="8 9">DSM 10053</strain>
    </source>
</reference>
<dbReference type="RefSeq" id="WP_132300767.1">
    <property type="nucleotide sequence ID" value="NZ_CP170642.1"/>
</dbReference>
<dbReference type="InterPro" id="IPR016103">
    <property type="entry name" value="ProQ/FinO"/>
</dbReference>
<dbReference type="InterPro" id="IPR023529">
    <property type="entry name" value="ProQ"/>
</dbReference>
<proteinExistence type="inferred from homology"/>
<keyword evidence="5" id="KW-0175">Coiled coil</keyword>
<keyword evidence="3 4" id="KW-0143">Chaperone</keyword>
<comment type="subcellular location">
    <subcellularLocation>
        <location evidence="4">Cytoplasm</location>
    </subcellularLocation>
</comment>
<name>A0A4R1KYK6_9PAST</name>
<dbReference type="GO" id="GO:0010608">
    <property type="term" value="P:post-transcriptional regulation of gene expression"/>
    <property type="evidence" value="ECO:0007669"/>
    <property type="project" value="InterPro"/>
</dbReference>
<feature type="domain" description="ProQ/FinO" evidence="7">
    <location>
        <begin position="32"/>
        <end position="145"/>
    </location>
</feature>